<accession>A0A1B2LWL3</accession>
<dbReference type="KEGG" id="ala:BFG52_02440"/>
<dbReference type="SUPFAM" id="SSF56925">
    <property type="entry name" value="OMPA-like"/>
    <property type="match status" value="1"/>
</dbReference>
<evidence type="ECO:0008006" key="4">
    <source>
        <dbReference type="Google" id="ProtNLM"/>
    </source>
</evidence>
<organism evidence="2 3">
    <name type="scientific">Acinetobacter larvae</name>
    <dbReference type="NCBI Taxonomy" id="1789224"/>
    <lineage>
        <taxon>Bacteria</taxon>
        <taxon>Pseudomonadati</taxon>
        <taxon>Pseudomonadota</taxon>
        <taxon>Gammaproteobacteria</taxon>
        <taxon>Moraxellales</taxon>
        <taxon>Moraxellaceae</taxon>
        <taxon>Acinetobacter</taxon>
    </lineage>
</organism>
<proteinExistence type="predicted"/>
<dbReference type="GO" id="GO:0019867">
    <property type="term" value="C:outer membrane"/>
    <property type="evidence" value="ECO:0007669"/>
    <property type="project" value="InterPro"/>
</dbReference>
<sequence length="374" mass="41232">MNNKCIKQLLSVILFSMPSMLCYADDFKKFSISAGWFHIRPQGNSNPMAINTLVNEGRVGKVGQISTSSFLRSIDPAYLDPDGSPYKPFIQSIFVAEPPATMSAARFTGLEDSNGNLRAEATGSAQVGGLEYWRQKDTGLEAKNANTIGMNFNYYLNDKVSLKFVGGIPPKVNVRGKGTIRANMIGWGIIDNRSVAEYIGHNVPIKDTVPITNLARPATVSSARAWTPTLEFQYQFGQRGVNKFRPYLGAGLMYAYFSHIKLHQQTRHDLVAAGHMIQNIMTDKAGAAMDQKSSNAKPVVKVKSEDSIAPIISLGFTYDFNEQWFSVASVSYAKLSTTVQIDVVNANNSQRLIRSSTKLDVDPIISYLGIGYRF</sequence>
<dbReference type="PANTHER" id="PTHR36920:SF1">
    <property type="entry name" value="OUTER MEMBRANE PROTEIN W"/>
    <property type="match status" value="1"/>
</dbReference>
<reference evidence="2 3" key="1">
    <citation type="submission" date="2016-08" db="EMBL/GenBank/DDBJ databases">
        <authorList>
            <person name="Seilhamer J.J."/>
        </authorList>
    </citation>
    <scope>NUCLEOTIDE SEQUENCE [LARGE SCALE GENOMIC DNA]</scope>
    <source>
        <strain evidence="2 3">BRTC-1</strain>
    </source>
</reference>
<feature type="signal peptide" evidence="1">
    <location>
        <begin position="1"/>
        <end position="24"/>
    </location>
</feature>
<keyword evidence="1" id="KW-0732">Signal</keyword>
<dbReference type="InterPro" id="IPR005618">
    <property type="entry name" value="OMPW"/>
</dbReference>
<feature type="chain" id="PRO_5008539827" description="OmpW family protein" evidence="1">
    <location>
        <begin position="25"/>
        <end position="374"/>
    </location>
</feature>
<evidence type="ECO:0000256" key="1">
    <source>
        <dbReference type="SAM" id="SignalP"/>
    </source>
</evidence>
<dbReference type="AlphaFoldDB" id="A0A1B2LWL3"/>
<protein>
    <recommendedName>
        <fullName evidence="4">OmpW family protein</fullName>
    </recommendedName>
</protein>
<dbReference type="GO" id="GO:0055085">
    <property type="term" value="P:transmembrane transport"/>
    <property type="evidence" value="ECO:0007669"/>
    <property type="project" value="TreeGrafter"/>
</dbReference>
<dbReference type="Pfam" id="PF03922">
    <property type="entry name" value="OmpW"/>
    <property type="match status" value="2"/>
</dbReference>
<name>A0A1B2LWL3_9GAMM</name>
<dbReference type="RefSeq" id="WP_067552153.1">
    <property type="nucleotide sequence ID" value="NZ_CP016895.1"/>
</dbReference>
<dbReference type="Gene3D" id="2.40.160.20">
    <property type="match status" value="1"/>
</dbReference>
<dbReference type="Proteomes" id="UP000093391">
    <property type="component" value="Chromosome"/>
</dbReference>
<dbReference type="STRING" id="1789224.BFG52_02440"/>
<dbReference type="InterPro" id="IPR011250">
    <property type="entry name" value="OMP/PagP_B-barrel"/>
</dbReference>
<evidence type="ECO:0000313" key="2">
    <source>
        <dbReference type="EMBL" id="AOA57325.1"/>
    </source>
</evidence>
<gene>
    <name evidence="2" type="ORF">BFG52_02440</name>
</gene>
<dbReference type="PANTHER" id="PTHR36920">
    <property type="match status" value="1"/>
</dbReference>
<evidence type="ECO:0000313" key="3">
    <source>
        <dbReference type="Proteomes" id="UP000093391"/>
    </source>
</evidence>
<dbReference type="EMBL" id="CP016895">
    <property type="protein sequence ID" value="AOA57325.1"/>
    <property type="molecule type" value="Genomic_DNA"/>
</dbReference>
<keyword evidence="3" id="KW-1185">Reference proteome</keyword>
<dbReference type="OrthoDB" id="9807574at2"/>